<gene>
    <name evidence="1" type="ORF">KAOT1_19872</name>
</gene>
<comment type="caution">
    <text evidence="1">The sequence shown here is derived from an EMBL/GenBank/DDBJ whole genome shotgun (WGS) entry which is preliminary data.</text>
</comment>
<keyword evidence="2" id="KW-1185">Reference proteome</keyword>
<dbReference type="HOGENOM" id="CLU_3416813_0_0_10"/>
<evidence type="ECO:0000313" key="1">
    <source>
        <dbReference type="EMBL" id="EDP97455.1"/>
    </source>
</evidence>
<proteinExistence type="predicted"/>
<evidence type="ECO:0000313" key="2">
    <source>
        <dbReference type="Proteomes" id="UP000002945"/>
    </source>
</evidence>
<dbReference type="EMBL" id="ABIB01000002">
    <property type="protein sequence ID" value="EDP97455.1"/>
    <property type="molecule type" value="Genomic_DNA"/>
</dbReference>
<dbReference type="Proteomes" id="UP000002945">
    <property type="component" value="Unassembled WGS sequence"/>
</dbReference>
<accession>A9DPK3</accession>
<organism evidence="1 2">
    <name type="scientific">Kordia algicida OT-1</name>
    <dbReference type="NCBI Taxonomy" id="391587"/>
    <lineage>
        <taxon>Bacteria</taxon>
        <taxon>Pseudomonadati</taxon>
        <taxon>Bacteroidota</taxon>
        <taxon>Flavobacteriia</taxon>
        <taxon>Flavobacteriales</taxon>
        <taxon>Flavobacteriaceae</taxon>
        <taxon>Kordia</taxon>
    </lineage>
</organism>
<reference evidence="1 2" key="1">
    <citation type="journal article" date="2011" name="J. Bacteriol.">
        <title>Genome sequence of the algicidal bacterium Kordia algicida OT-1.</title>
        <authorList>
            <person name="Lee H.S."/>
            <person name="Kang S.G."/>
            <person name="Kwon K.K."/>
            <person name="Lee J.H."/>
            <person name="Kim S.J."/>
        </authorList>
    </citation>
    <scope>NUCLEOTIDE SEQUENCE [LARGE SCALE GENOMIC DNA]</scope>
    <source>
        <strain evidence="1 2">OT-1</strain>
    </source>
</reference>
<name>A9DPK3_9FLAO</name>
<dbReference type="AlphaFoldDB" id="A9DPK3"/>
<protein>
    <submittedName>
        <fullName evidence="1">Uncharacterized protein</fullName>
    </submittedName>
</protein>
<sequence>MISEKTLDHSIFKSSEAILKASQEAF</sequence>